<dbReference type="EMBL" id="MTEJ01000371">
    <property type="protein sequence ID" value="OQX03920.1"/>
    <property type="molecule type" value="Genomic_DNA"/>
</dbReference>
<gene>
    <name evidence="2" type="ORF">BWK73_37910</name>
</gene>
<comment type="caution">
    <text evidence="2">The sequence shown here is derived from an EMBL/GenBank/DDBJ whole genome shotgun (WGS) entry which is preliminary data.</text>
</comment>
<protein>
    <submittedName>
        <fullName evidence="2">Uncharacterized protein</fullName>
    </submittedName>
</protein>
<evidence type="ECO:0000313" key="2">
    <source>
        <dbReference type="EMBL" id="OQX03920.1"/>
    </source>
</evidence>
<name>A0A1Y1QEX8_9GAMM</name>
<reference evidence="2 3" key="1">
    <citation type="submission" date="2017-01" db="EMBL/GenBank/DDBJ databases">
        <title>Novel large sulfur bacteria in the metagenomes of groundwater-fed chemosynthetic microbial mats in the Lake Huron basin.</title>
        <authorList>
            <person name="Sharrar A.M."/>
            <person name="Flood B.E."/>
            <person name="Bailey J.V."/>
            <person name="Jones D.S."/>
            <person name="Biddanda B."/>
            <person name="Ruberg S.A."/>
            <person name="Marcus D.N."/>
            <person name="Dick G.J."/>
        </authorList>
    </citation>
    <scope>NUCLEOTIDE SEQUENCE [LARGE SCALE GENOMIC DNA]</scope>
    <source>
        <strain evidence="2">A8</strain>
    </source>
</reference>
<proteinExistence type="predicted"/>
<feature type="region of interest" description="Disordered" evidence="1">
    <location>
        <begin position="97"/>
        <end position="124"/>
    </location>
</feature>
<dbReference type="AlphaFoldDB" id="A0A1Y1QEX8"/>
<organism evidence="2 3">
    <name type="scientific">Thiothrix lacustris</name>
    <dbReference type="NCBI Taxonomy" id="525917"/>
    <lineage>
        <taxon>Bacteria</taxon>
        <taxon>Pseudomonadati</taxon>
        <taxon>Pseudomonadota</taxon>
        <taxon>Gammaproteobacteria</taxon>
        <taxon>Thiotrichales</taxon>
        <taxon>Thiotrichaceae</taxon>
        <taxon>Thiothrix</taxon>
    </lineage>
</organism>
<evidence type="ECO:0000313" key="3">
    <source>
        <dbReference type="Proteomes" id="UP000192491"/>
    </source>
</evidence>
<dbReference type="Proteomes" id="UP000192491">
    <property type="component" value="Unassembled WGS sequence"/>
</dbReference>
<evidence type="ECO:0000256" key="1">
    <source>
        <dbReference type="SAM" id="MobiDB-lite"/>
    </source>
</evidence>
<accession>A0A1Y1QEX8</accession>
<sequence>MLGACGEKQGVPFDTLETARKQAKENAEFNARKWRADSNMYAEANMISRGDSTQEPSCPQGDGWATIDLADANGQTILKIKCSTVSDSVGCREEKDFKSSPYANEDGSCQEVSKVPHPLPKIAK</sequence>